<name>A0A2H0UR53_9BACT</name>
<dbReference type="EMBL" id="PFBC01000013">
    <property type="protein sequence ID" value="PIR88146.1"/>
    <property type="molecule type" value="Genomic_DNA"/>
</dbReference>
<evidence type="ECO:0000313" key="4">
    <source>
        <dbReference type="EMBL" id="PIR88146.1"/>
    </source>
</evidence>
<dbReference type="SUPFAM" id="SSF52374">
    <property type="entry name" value="Nucleotidylyl transferase"/>
    <property type="match status" value="1"/>
</dbReference>
<evidence type="ECO:0000259" key="3">
    <source>
        <dbReference type="Pfam" id="PF01467"/>
    </source>
</evidence>
<evidence type="ECO:0000256" key="1">
    <source>
        <dbReference type="ARBA" id="ARBA00022679"/>
    </source>
</evidence>
<dbReference type="InterPro" id="IPR004821">
    <property type="entry name" value="Cyt_trans-like"/>
</dbReference>
<organism evidence="4 5">
    <name type="scientific">Candidatus Harrisonbacteria bacterium CG10_big_fil_rev_8_21_14_0_10_45_28</name>
    <dbReference type="NCBI Taxonomy" id="1974586"/>
    <lineage>
        <taxon>Bacteria</taxon>
        <taxon>Candidatus Harrisoniibacteriota</taxon>
    </lineage>
</organism>
<evidence type="ECO:0000313" key="5">
    <source>
        <dbReference type="Proteomes" id="UP000230903"/>
    </source>
</evidence>
<proteinExistence type="predicted"/>
<dbReference type="NCBIfam" id="TIGR00125">
    <property type="entry name" value="cyt_tran_rel"/>
    <property type="match status" value="1"/>
</dbReference>
<sequence>MTLKQIKMKKILAFGSFDKLHDGHRQFLTRAKALGTYLVVAVAPDAVIQSLKNHLPQNSASQRIQTLKDSHLVDEVVLSDINSRSWNILKRVKPNIIALGFDQDDLRSSLEQHLEQTYPQVETTDGNWQSNPKKPKIEVLEKY</sequence>
<reference evidence="5" key="1">
    <citation type="submission" date="2017-09" db="EMBL/GenBank/DDBJ databases">
        <title>Depth-based differentiation of microbial function through sediment-hosted aquifers and enrichment of novel symbionts in the deep terrestrial subsurface.</title>
        <authorList>
            <person name="Probst A.J."/>
            <person name="Ladd B."/>
            <person name="Jarett J.K."/>
            <person name="Geller-Mcgrath D.E."/>
            <person name="Sieber C.M.K."/>
            <person name="Emerson J.B."/>
            <person name="Anantharaman K."/>
            <person name="Thomas B.C."/>
            <person name="Malmstrom R."/>
            <person name="Stieglmeier M."/>
            <person name="Klingl A."/>
            <person name="Woyke T."/>
            <person name="Ryan C.M."/>
            <person name="Banfield J.F."/>
        </authorList>
    </citation>
    <scope>NUCLEOTIDE SEQUENCE [LARGE SCALE GENOMIC DNA]</scope>
</reference>
<dbReference type="InterPro" id="IPR050385">
    <property type="entry name" value="Archaeal_FAD_synthase"/>
</dbReference>
<comment type="caution">
    <text evidence="4">The sequence shown here is derived from an EMBL/GenBank/DDBJ whole genome shotgun (WGS) entry which is preliminary data.</text>
</comment>
<dbReference type="Proteomes" id="UP000230903">
    <property type="component" value="Unassembled WGS sequence"/>
</dbReference>
<gene>
    <name evidence="4" type="ORF">COU10_00780</name>
</gene>
<dbReference type="PANTHER" id="PTHR43793:SF1">
    <property type="entry name" value="FAD SYNTHASE"/>
    <property type="match status" value="1"/>
</dbReference>
<dbReference type="Pfam" id="PF01467">
    <property type="entry name" value="CTP_transf_like"/>
    <property type="match status" value="1"/>
</dbReference>
<keyword evidence="1" id="KW-0808">Transferase</keyword>
<keyword evidence="2" id="KW-0548">Nucleotidyltransferase</keyword>
<feature type="domain" description="Cytidyltransferase-like" evidence="3">
    <location>
        <begin position="12"/>
        <end position="121"/>
    </location>
</feature>
<dbReference type="GO" id="GO:0016779">
    <property type="term" value="F:nucleotidyltransferase activity"/>
    <property type="evidence" value="ECO:0007669"/>
    <property type="project" value="UniProtKB-KW"/>
</dbReference>
<dbReference type="InterPro" id="IPR014729">
    <property type="entry name" value="Rossmann-like_a/b/a_fold"/>
</dbReference>
<evidence type="ECO:0000256" key="2">
    <source>
        <dbReference type="ARBA" id="ARBA00022695"/>
    </source>
</evidence>
<dbReference type="Gene3D" id="3.40.50.620">
    <property type="entry name" value="HUPs"/>
    <property type="match status" value="1"/>
</dbReference>
<dbReference type="PANTHER" id="PTHR43793">
    <property type="entry name" value="FAD SYNTHASE"/>
    <property type="match status" value="1"/>
</dbReference>
<accession>A0A2H0UR53</accession>
<protein>
    <submittedName>
        <fullName evidence="4">FAD synthase</fullName>
    </submittedName>
</protein>
<dbReference type="AlphaFoldDB" id="A0A2H0UR53"/>